<dbReference type="Proteomes" id="UP000178272">
    <property type="component" value="Unassembled WGS sequence"/>
</dbReference>
<dbReference type="GO" id="GO:0015628">
    <property type="term" value="P:protein secretion by the type II secretion system"/>
    <property type="evidence" value="ECO:0007669"/>
    <property type="project" value="InterPro"/>
</dbReference>
<dbReference type="PRINTS" id="PR00813">
    <property type="entry name" value="BCTERIALGSPG"/>
</dbReference>
<evidence type="ECO:0000256" key="2">
    <source>
        <dbReference type="ARBA" id="ARBA00022481"/>
    </source>
</evidence>
<proteinExistence type="predicted"/>
<evidence type="ECO:0000313" key="8">
    <source>
        <dbReference type="EMBL" id="OGY10139.1"/>
    </source>
</evidence>
<dbReference type="GO" id="GO:0015627">
    <property type="term" value="C:type II protein secretion system complex"/>
    <property type="evidence" value="ECO:0007669"/>
    <property type="project" value="InterPro"/>
</dbReference>
<gene>
    <name evidence="8" type="ORF">A3F61_02135</name>
</gene>
<dbReference type="Gene3D" id="3.30.700.10">
    <property type="entry name" value="Glycoprotein, Type 4 Pilin"/>
    <property type="match status" value="1"/>
</dbReference>
<sequence length="165" mass="17693">MFKNLNFRNSIKISNFKFQIGFTLIELMVSITIVGILVALSTSAFLGAKRSARDAERKADLEDIRSALEIYRSDCGLYPPDTGAGALVPGAALTATCAGVTNTYMSLVPQDSLKDQRGYLYKYTRLTSSTYRLCAYLENGSGAVTACSTCGGSPAVNCNYSAVNP</sequence>
<evidence type="ECO:0000256" key="3">
    <source>
        <dbReference type="ARBA" id="ARBA00022692"/>
    </source>
</evidence>
<reference evidence="8 9" key="1">
    <citation type="journal article" date="2016" name="Nat. Commun.">
        <title>Thousands of microbial genomes shed light on interconnected biogeochemical processes in an aquifer system.</title>
        <authorList>
            <person name="Anantharaman K."/>
            <person name="Brown C.T."/>
            <person name="Hug L.A."/>
            <person name="Sharon I."/>
            <person name="Castelle C.J."/>
            <person name="Probst A.J."/>
            <person name="Thomas B.C."/>
            <person name="Singh A."/>
            <person name="Wilkins M.J."/>
            <person name="Karaoz U."/>
            <person name="Brodie E.L."/>
            <person name="Williams K.H."/>
            <person name="Hubbard S.S."/>
            <person name="Banfield J.F."/>
        </authorList>
    </citation>
    <scope>NUCLEOTIDE SEQUENCE [LARGE SCALE GENOMIC DNA]</scope>
</reference>
<evidence type="ECO:0000256" key="4">
    <source>
        <dbReference type="ARBA" id="ARBA00022989"/>
    </source>
</evidence>
<dbReference type="InterPro" id="IPR013545">
    <property type="entry name" value="T2SS_protein-GspG_C"/>
</dbReference>
<name>A0A1G1V447_9BACT</name>
<dbReference type="GO" id="GO:0016020">
    <property type="term" value="C:membrane"/>
    <property type="evidence" value="ECO:0007669"/>
    <property type="project" value="UniProtKB-SubCell"/>
</dbReference>
<dbReference type="InterPro" id="IPR045584">
    <property type="entry name" value="Pilin-like"/>
</dbReference>
<dbReference type="NCBIfam" id="TIGR02532">
    <property type="entry name" value="IV_pilin_GFxxxE"/>
    <property type="match status" value="1"/>
</dbReference>
<evidence type="ECO:0000313" key="9">
    <source>
        <dbReference type="Proteomes" id="UP000178272"/>
    </source>
</evidence>
<protein>
    <recommendedName>
        <fullName evidence="7">Type II secretion system protein GspG C-terminal domain-containing protein</fullName>
    </recommendedName>
</protein>
<evidence type="ECO:0000256" key="6">
    <source>
        <dbReference type="SAM" id="Phobius"/>
    </source>
</evidence>
<dbReference type="SUPFAM" id="SSF54523">
    <property type="entry name" value="Pili subunits"/>
    <property type="match status" value="1"/>
</dbReference>
<dbReference type="Pfam" id="PF08334">
    <property type="entry name" value="T2SSG"/>
    <property type="match status" value="1"/>
</dbReference>
<keyword evidence="5 6" id="KW-0472">Membrane</keyword>
<comment type="subcellular location">
    <subcellularLocation>
        <location evidence="1">Membrane</location>
        <topology evidence="1">Single-pass membrane protein</topology>
    </subcellularLocation>
</comment>
<keyword evidence="4 6" id="KW-1133">Transmembrane helix</keyword>
<keyword evidence="3 6" id="KW-0812">Transmembrane</keyword>
<evidence type="ECO:0000259" key="7">
    <source>
        <dbReference type="Pfam" id="PF08334"/>
    </source>
</evidence>
<accession>A0A1G1V447</accession>
<dbReference type="STRING" id="1797517.A3F61_02135"/>
<dbReference type="InterPro" id="IPR012902">
    <property type="entry name" value="N_methyl_site"/>
</dbReference>
<evidence type="ECO:0000256" key="1">
    <source>
        <dbReference type="ARBA" id="ARBA00004167"/>
    </source>
</evidence>
<comment type="caution">
    <text evidence="8">The sequence shown here is derived from an EMBL/GenBank/DDBJ whole genome shotgun (WGS) entry which is preliminary data.</text>
</comment>
<dbReference type="InterPro" id="IPR000983">
    <property type="entry name" value="Bac_GSPG_pilin"/>
</dbReference>
<dbReference type="PANTHER" id="PTHR30093:SF44">
    <property type="entry name" value="TYPE II SECRETION SYSTEM CORE PROTEIN G"/>
    <property type="match status" value="1"/>
</dbReference>
<feature type="domain" description="Type II secretion system protein GspG C-terminal" evidence="7">
    <location>
        <begin position="46"/>
        <end position="125"/>
    </location>
</feature>
<dbReference type="AlphaFoldDB" id="A0A1G1V447"/>
<dbReference type="Pfam" id="PF07963">
    <property type="entry name" value="N_methyl"/>
    <property type="match status" value="1"/>
</dbReference>
<keyword evidence="2" id="KW-0488">Methylation</keyword>
<feature type="transmembrane region" description="Helical" evidence="6">
    <location>
        <begin position="20"/>
        <end position="48"/>
    </location>
</feature>
<dbReference type="PANTHER" id="PTHR30093">
    <property type="entry name" value="GENERAL SECRETION PATHWAY PROTEIN G"/>
    <property type="match status" value="1"/>
</dbReference>
<organism evidence="8 9">
    <name type="scientific">Candidatus Blackburnbacteria bacterium RIFCSPHIGHO2_12_FULL_41_13b</name>
    <dbReference type="NCBI Taxonomy" id="1797517"/>
    <lineage>
        <taxon>Bacteria</taxon>
        <taxon>Candidatus Blackburniibacteriota</taxon>
    </lineage>
</organism>
<dbReference type="EMBL" id="MHCA01000060">
    <property type="protein sequence ID" value="OGY10139.1"/>
    <property type="molecule type" value="Genomic_DNA"/>
</dbReference>
<evidence type="ECO:0000256" key="5">
    <source>
        <dbReference type="ARBA" id="ARBA00023136"/>
    </source>
</evidence>